<proteinExistence type="predicted"/>
<name>A0A8J3HXD7_9CHLR</name>
<dbReference type="Proteomes" id="UP000612362">
    <property type="component" value="Unassembled WGS sequence"/>
</dbReference>
<accession>A0A8J3HXD7</accession>
<keyword evidence="2" id="KW-1185">Reference proteome</keyword>
<dbReference type="AlphaFoldDB" id="A0A8J3HXD7"/>
<sequence length="139" mass="15539">MEHTCVPIIIGIFTDLHRATTAVEQLCMAQFHDCTCCSVKVYIGSELTINAISSQELLEALHGSHESEEVVSYYMKEIVKRNRIAVVVRPPERAHEARDILLRQGAYNALMHHPCCVPTTILNVHVDSYNPNIPLGTSI</sequence>
<evidence type="ECO:0000313" key="1">
    <source>
        <dbReference type="EMBL" id="GHO42810.1"/>
    </source>
</evidence>
<organism evidence="1 2">
    <name type="scientific">Ktedonospora formicarum</name>
    <dbReference type="NCBI Taxonomy" id="2778364"/>
    <lineage>
        <taxon>Bacteria</taxon>
        <taxon>Bacillati</taxon>
        <taxon>Chloroflexota</taxon>
        <taxon>Ktedonobacteria</taxon>
        <taxon>Ktedonobacterales</taxon>
        <taxon>Ktedonobacteraceae</taxon>
        <taxon>Ktedonospora</taxon>
    </lineage>
</organism>
<protein>
    <submittedName>
        <fullName evidence="1">Uncharacterized protein</fullName>
    </submittedName>
</protein>
<gene>
    <name evidence="1" type="ORF">KSX_09730</name>
</gene>
<comment type="caution">
    <text evidence="1">The sequence shown here is derived from an EMBL/GenBank/DDBJ whole genome shotgun (WGS) entry which is preliminary data.</text>
</comment>
<evidence type="ECO:0000313" key="2">
    <source>
        <dbReference type="Proteomes" id="UP000612362"/>
    </source>
</evidence>
<reference evidence="1" key="1">
    <citation type="submission" date="2020-10" db="EMBL/GenBank/DDBJ databases">
        <title>Taxonomic study of unclassified bacteria belonging to the class Ktedonobacteria.</title>
        <authorList>
            <person name="Yabe S."/>
            <person name="Wang C.M."/>
            <person name="Zheng Y."/>
            <person name="Sakai Y."/>
            <person name="Cavaletti L."/>
            <person name="Monciardini P."/>
            <person name="Donadio S."/>
        </authorList>
    </citation>
    <scope>NUCLEOTIDE SEQUENCE</scope>
    <source>
        <strain evidence="1">SOSP1-1</strain>
    </source>
</reference>
<dbReference type="EMBL" id="BNJF01000001">
    <property type="protein sequence ID" value="GHO42810.1"/>
    <property type="molecule type" value="Genomic_DNA"/>
</dbReference>
<dbReference type="RefSeq" id="WP_220192314.1">
    <property type="nucleotide sequence ID" value="NZ_BNJF01000001.1"/>
</dbReference>